<dbReference type="Pfam" id="PF17765">
    <property type="entry name" value="MLTR_LBD"/>
    <property type="match status" value="1"/>
</dbReference>
<dbReference type="PANTHER" id="PTHR35010:SF2">
    <property type="entry name" value="BLL4672 PROTEIN"/>
    <property type="match status" value="1"/>
</dbReference>
<dbReference type="InterPro" id="IPR010982">
    <property type="entry name" value="Lambda_DNA-bd_dom_sf"/>
</dbReference>
<name>A0ABP4BFA6_9ACTN</name>
<dbReference type="SMART" id="SM00530">
    <property type="entry name" value="HTH_XRE"/>
    <property type="match status" value="1"/>
</dbReference>
<dbReference type="PROSITE" id="PS50943">
    <property type="entry name" value="HTH_CROC1"/>
    <property type="match status" value="1"/>
</dbReference>
<dbReference type="SUPFAM" id="SSF47413">
    <property type="entry name" value="lambda repressor-like DNA-binding domains"/>
    <property type="match status" value="1"/>
</dbReference>
<keyword evidence="3" id="KW-1185">Reference proteome</keyword>
<feature type="domain" description="HTH cro/C1-type" evidence="1">
    <location>
        <begin position="37"/>
        <end position="84"/>
    </location>
</feature>
<gene>
    <name evidence="2" type="ORF">GCM10009575_072920</name>
</gene>
<dbReference type="Gene3D" id="1.10.260.40">
    <property type="entry name" value="lambda repressor-like DNA-binding domains"/>
    <property type="match status" value="1"/>
</dbReference>
<comment type="caution">
    <text evidence="2">The sequence shown here is derived from an EMBL/GenBank/DDBJ whole genome shotgun (WGS) entry which is preliminary data.</text>
</comment>
<sequence length="289" mass="32382">MATSNRELADFLRRARAQCDPARAGLPPDTRVRRVPGLRREEVARLAGVSADYYARLEQGRHITPSPAVVEALAQALELDAAGRAHLNDLIGTTTAAPRRRRPPTVQRLRPGLHQLLDSMEGTPALVLGRRADVLGANRIAKALFTDFDALPPAQRNYTRWLLLSPEARTLFIDWELQARAAVENLRLDVGRTPDDQTTQDLITELKENSTEFDRWWQQHRVHQRTHGSKRLLHPLVGEVTVQYETFTLPGDTEAAVFLYSTEAGSPSRHALDLLTSWTLTPTVPRSES</sequence>
<reference evidence="3" key="1">
    <citation type="journal article" date="2019" name="Int. J. Syst. Evol. Microbiol.">
        <title>The Global Catalogue of Microorganisms (GCM) 10K type strain sequencing project: providing services to taxonomists for standard genome sequencing and annotation.</title>
        <authorList>
            <consortium name="The Broad Institute Genomics Platform"/>
            <consortium name="The Broad Institute Genome Sequencing Center for Infectious Disease"/>
            <person name="Wu L."/>
            <person name="Ma J."/>
        </authorList>
    </citation>
    <scope>NUCLEOTIDE SEQUENCE [LARGE SCALE GENOMIC DNA]</scope>
    <source>
        <strain evidence="3">JCM 11444</strain>
    </source>
</reference>
<dbReference type="InterPro" id="IPR001387">
    <property type="entry name" value="Cro/C1-type_HTH"/>
</dbReference>
<evidence type="ECO:0000313" key="3">
    <source>
        <dbReference type="Proteomes" id="UP001500418"/>
    </source>
</evidence>
<organism evidence="2 3">
    <name type="scientific">Streptomyces rhizosphaericus</name>
    <dbReference type="NCBI Taxonomy" id="114699"/>
    <lineage>
        <taxon>Bacteria</taxon>
        <taxon>Bacillati</taxon>
        <taxon>Actinomycetota</taxon>
        <taxon>Actinomycetes</taxon>
        <taxon>Kitasatosporales</taxon>
        <taxon>Streptomycetaceae</taxon>
        <taxon>Streptomyces</taxon>
        <taxon>Streptomyces violaceusniger group</taxon>
    </lineage>
</organism>
<evidence type="ECO:0000259" key="1">
    <source>
        <dbReference type="PROSITE" id="PS50943"/>
    </source>
</evidence>
<proteinExistence type="predicted"/>
<accession>A0ABP4BFA6</accession>
<dbReference type="PANTHER" id="PTHR35010">
    <property type="entry name" value="BLL4672 PROTEIN-RELATED"/>
    <property type="match status" value="1"/>
</dbReference>
<dbReference type="InterPro" id="IPR041413">
    <property type="entry name" value="MLTR_LBD"/>
</dbReference>
<dbReference type="Gene3D" id="3.30.450.180">
    <property type="match status" value="1"/>
</dbReference>
<dbReference type="Proteomes" id="UP001500418">
    <property type="component" value="Unassembled WGS sequence"/>
</dbReference>
<dbReference type="CDD" id="cd00093">
    <property type="entry name" value="HTH_XRE"/>
    <property type="match status" value="1"/>
</dbReference>
<dbReference type="Pfam" id="PF13560">
    <property type="entry name" value="HTH_31"/>
    <property type="match status" value="1"/>
</dbReference>
<protein>
    <submittedName>
        <fullName evidence="2">Helix-turn-helix transcriptional regulator</fullName>
    </submittedName>
</protein>
<dbReference type="EMBL" id="BAAAID010000065">
    <property type="protein sequence ID" value="GAA0950093.1"/>
    <property type="molecule type" value="Genomic_DNA"/>
</dbReference>
<evidence type="ECO:0000313" key="2">
    <source>
        <dbReference type="EMBL" id="GAA0950093.1"/>
    </source>
</evidence>